<evidence type="ECO:0000313" key="1">
    <source>
        <dbReference type="EMBL" id="EEQ05342.1"/>
    </source>
</evidence>
<gene>
    <name evidence="1" type="ORF">yberc0001_21000</name>
</gene>
<dbReference type="Proteomes" id="UP000010319">
    <property type="component" value="Unassembled WGS sequence"/>
</dbReference>
<protein>
    <submittedName>
        <fullName evidence="1">Uncharacterized protein</fullName>
    </submittedName>
</protein>
<accession>A0ABP2DYE9</accession>
<organism evidence="1 2">
    <name type="scientific">Yersinia bercovieri ATCC 43970</name>
    <dbReference type="NCBI Taxonomy" id="349968"/>
    <lineage>
        <taxon>Bacteria</taxon>
        <taxon>Pseudomonadati</taxon>
        <taxon>Pseudomonadota</taxon>
        <taxon>Gammaproteobacteria</taxon>
        <taxon>Enterobacterales</taxon>
        <taxon>Yersiniaceae</taxon>
        <taxon>Yersinia</taxon>
    </lineage>
</organism>
<sequence>MVTTFARNSPYREINSTNTAFIHLLLERYLHSSEPLRRRLAQMKNCIGFA</sequence>
<reference evidence="1" key="1">
    <citation type="submission" date="2008-12" db="EMBL/GenBank/DDBJ databases">
        <title>Annotation of the Yersinia bercovieri ATCC 43970 genome.</title>
        <authorList>
            <person name="Read T.D."/>
            <person name="Akmal A."/>
            <person name="Bishop-Lilly K."/>
            <person name="Chen P.E."/>
            <person name="Cook C."/>
            <person name="Kiley M.P."/>
            <person name="Lentz S."/>
            <person name="Mateczun A."/>
            <person name="Nagarajan N."/>
            <person name="Nolan N."/>
            <person name="Osborne B.I."/>
            <person name="Pop M."/>
            <person name="Sozhamannan S."/>
            <person name="Stewart A.C."/>
            <person name="Sulakvelidze A."/>
            <person name="Thomason B."/>
            <person name="Willner K."/>
            <person name="Zwick M.E."/>
        </authorList>
    </citation>
    <scope>NUCLEOTIDE SEQUENCE [LARGE SCALE GENOMIC DNA]</scope>
    <source>
        <strain evidence="1">ATCC 43970</strain>
    </source>
</reference>
<comment type="caution">
    <text evidence="1">The sequence shown here is derived from an EMBL/GenBank/DDBJ whole genome shotgun (WGS) entry which is preliminary data.</text>
</comment>
<keyword evidence="2" id="KW-1185">Reference proteome</keyword>
<evidence type="ECO:0000313" key="2">
    <source>
        <dbReference type="Proteomes" id="UP000010319"/>
    </source>
</evidence>
<name>A0ABP2DYE9_YERBE</name>
<proteinExistence type="predicted"/>
<dbReference type="EMBL" id="AALC02000061">
    <property type="protein sequence ID" value="EEQ05342.1"/>
    <property type="molecule type" value="Genomic_DNA"/>
</dbReference>